<evidence type="ECO:0000313" key="1">
    <source>
        <dbReference type="EMBL" id="JAE20360.1"/>
    </source>
</evidence>
<name>A0A0A9G5K2_ARUDO</name>
<sequence length="53" mass="5794">MTFHFLMALLRSPPPSICGEQILVQEPERKQSDRGWEGSGGFALADGPTCCLD</sequence>
<reference evidence="1" key="1">
    <citation type="submission" date="2014-09" db="EMBL/GenBank/DDBJ databases">
        <authorList>
            <person name="Magalhaes I.L.F."/>
            <person name="Oliveira U."/>
            <person name="Santos F.R."/>
            <person name="Vidigal T.H.D.A."/>
            <person name="Brescovit A.D."/>
            <person name="Santos A.J."/>
        </authorList>
    </citation>
    <scope>NUCLEOTIDE SEQUENCE</scope>
    <source>
        <tissue evidence="1">Shoot tissue taken approximately 20 cm above the soil surface</tissue>
    </source>
</reference>
<dbReference type="EMBL" id="GBRH01177536">
    <property type="protein sequence ID" value="JAE20360.1"/>
    <property type="molecule type" value="Transcribed_RNA"/>
</dbReference>
<protein>
    <submittedName>
        <fullName evidence="1">Signal recognition particle 19 kDa protein</fullName>
    </submittedName>
</protein>
<dbReference type="AlphaFoldDB" id="A0A0A9G5K2"/>
<accession>A0A0A9G5K2</accession>
<organism evidence="1">
    <name type="scientific">Arundo donax</name>
    <name type="common">Giant reed</name>
    <name type="synonym">Donax arundinaceus</name>
    <dbReference type="NCBI Taxonomy" id="35708"/>
    <lineage>
        <taxon>Eukaryota</taxon>
        <taxon>Viridiplantae</taxon>
        <taxon>Streptophyta</taxon>
        <taxon>Embryophyta</taxon>
        <taxon>Tracheophyta</taxon>
        <taxon>Spermatophyta</taxon>
        <taxon>Magnoliopsida</taxon>
        <taxon>Liliopsida</taxon>
        <taxon>Poales</taxon>
        <taxon>Poaceae</taxon>
        <taxon>PACMAD clade</taxon>
        <taxon>Arundinoideae</taxon>
        <taxon>Arundineae</taxon>
        <taxon>Arundo</taxon>
    </lineage>
</organism>
<proteinExistence type="predicted"/>
<reference evidence="1" key="2">
    <citation type="journal article" date="2015" name="Data Brief">
        <title>Shoot transcriptome of the giant reed, Arundo donax.</title>
        <authorList>
            <person name="Barrero R.A."/>
            <person name="Guerrero F.D."/>
            <person name="Moolhuijzen P."/>
            <person name="Goolsby J.A."/>
            <person name="Tidwell J."/>
            <person name="Bellgard S.E."/>
            <person name="Bellgard M.I."/>
        </authorList>
    </citation>
    <scope>NUCLEOTIDE SEQUENCE</scope>
    <source>
        <tissue evidence="1">Shoot tissue taken approximately 20 cm above the soil surface</tissue>
    </source>
</reference>